<dbReference type="InterPro" id="IPR000531">
    <property type="entry name" value="Beta-barrel_TonB"/>
</dbReference>
<gene>
    <name evidence="13" type="ORF">L0668_01780</name>
</gene>
<reference evidence="13 14" key="1">
    <citation type="submission" date="2022-01" db="EMBL/GenBank/DDBJ databases">
        <title>Paraglaciecola sp. G1-23.</title>
        <authorList>
            <person name="Jin M.S."/>
            <person name="Han D.M."/>
            <person name="Kim H.M."/>
            <person name="Jeon C.O."/>
        </authorList>
    </citation>
    <scope>NUCLEOTIDE SEQUENCE [LARGE SCALE GENOMIC DNA]</scope>
    <source>
        <strain evidence="13 14">G1-23</strain>
    </source>
</reference>
<keyword evidence="13" id="KW-0675">Receptor</keyword>
<evidence type="ECO:0000256" key="3">
    <source>
        <dbReference type="ARBA" id="ARBA00022452"/>
    </source>
</evidence>
<dbReference type="PROSITE" id="PS52016">
    <property type="entry name" value="TONB_DEPENDENT_REC_3"/>
    <property type="match status" value="1"/>
</dbReference>
<evidence type="ECO:0000256" key="1">
    <source>
        <dbReference type="ARBA" id="ARBA00004571"/>
    </source>
</evidence>
<feature type="signal peptide" evidence="10">
    <location>
        <begin position="1"/>
        <end position="27"/>
    </location>
</feature>
<comment type="subcellular location">
    <subcellularLocation>
        <location evidence="1 8">Cell outer membrane</location>
        <topology evidence="1 8">Multi-pass membrane protein</topology>
    </subcellularLocation>
</comment>
<dbReference type="RefSeq" id="WP_235310341.1">
    <property type="nucleotide sequence ID" value="NZ_JAKGAS010000001.1"/>
</dbReference>
<evidence type="ECO:0000256" key="9">
    <source>
        <dbReference type="RuleBase" id="RU003357"/>
    </source>
</evidence>
<proteinExistence type="inferred from homology"/>
<keyword evidence="14" id="KW-1185">Reference proteome</keyword>
<feature type="chain" id="PRO_5046033800" evidence="10">
    <location>
        <begin position="28"/>
        <end position="784"/>
    </location>
</feature>
<evidence type="ECO:0000313" key="14">
    <source>
        <dbReference type="Proteomes" id="UP001521137"/>
    </source>
</evidence>
<organism evidence="13 14">
    <name type="scientific">Paraglaciecola algarum</name>
    <dbReference type="NCBI Taxonomy" id="3050085"/>
    <lineage>
        <taxon>Bacteria</taxon>
        <taxon>Pseudomonadati</taxon>
        <taxon>Pseudomonadota</taxon>
        <taxon>Gammaproteobacteria</taxon>
        <taxon>Alteromonadales</taxon>
        <taxon>Alteromonadaceae</taxon>
        <taxon>Paraglaciecola</taxon>
    </lineage>
</organism>
<feature type="domain" description="TonB-dependent receptor plug" evidence="12">
    <location>
        <begin position="51"/>
        <end position="173"/>
    </location>
</feature>
<evidence type="ECO:0000256" key="2">
    <source>
        <dbReference type="ARBA" id="ARBA00022448"/>
    </source>
</evidence>
<dbReference type="InterPro" id="IPR012910">
    <property type="entry name" value="Plug_dom"/>
</dbReference>
<comment type="caution">
    <text evidence="13">The sequence shown here is derived from an EMBL/GenBank/DDBJ whole genome shotgun (WGS) entry which is preliminary data.</text>
</comment>
<dbReference type="InterPro" id="IPR036942">
    <property type="entry name" value="Beta-barrel_TonB_sf"/>
</dbReference>
<evidence type="ECO:0000259" key="12">
    <source>
        <dbReference type="Pfam" id="PF07715"/>
    </source>
</evidence>
<dbReference type="Gene3D" id="2.170.130.10">
    <property type="entry name" value="TonB-dependent receptor, plug domain"/>
    <property type="match status" value="1"/>
</dbReference>
<accession>A0ABS9D1R8</accession>
<keyword evidence="6 8" id="KW-0472">Membrane</keyword>
<dbReference type="PANTHER" id="PTHR47234">
    <property type="match status" value="1"/>
</dbReference>
<evidence type="ECO:0000313" key="13">
    <source>
        <dbReference type="EMBL" id="MCF2946821.1"/>
    </source>
</evidence>
<evidence type="ECO:0000256" key="6">
    <source>
        <dbReference type="ARBA" id="ARBA00023136"/>
    </source>
</evidence>
<feature type="domain" description="TonB-dependent receptor-like beta-barrel" evidence="11">
    <location>
        <begin position="292"/>
        <end position="741"/>
    </location>
</feature>
<comment type="similarity">
    <text evidence="8 9">Belongs to the TonB-dependent receptor family.</text>
</comment>
<evidence type="ECO:0000256" key="8">
    <source>
        <dbReference type="PROSITE-ProRule" id="PRU01360"/>
    </source>
</evidence>
<dbReference type="PANTHER" id="PTHR47234:SF3">
    <property type="entry name" value="SECRETIN_TONB SHORT N-TERMINAL DOMAIN-CONTAINING PROTEIN"/>
    <property type="match status" value="1"/>
</dbReference>
<sequence>MKTNKTLLASAIAVFFSGLASTHSALAQDAAQEEYVEKIAVLGTRGTPRTVTDSPVAVDVFSGEEFTANGNTADITDNLKALVPSFTATPATGDGSAFIRPTSLRGMAPDQTLVLVNGKRRHRSALVQFFAPAAGNGAHGVDIGMIPSIALKNVEVLRDGAAAQYGSDAIAGVMNFQLKDDSEGGSVVAQFGEFYEGEQSWIIGANAGFELGRDGFLNVSFETNDNEALSRGIQRADAQALVDAGVPGVGADSPFGDAPFVQSWGRPETSGTRVAINSGYDLGKAGELYLHGGYADTDGRYRFFYRGPDHSTLANVNNLPAGYTPYLDGAQKDTSLVGGFKGETGNELMYNFSVGFGKNELDYFLYNTVNADLVSNGSAGQRDFDMGGYIQEELNFNADFGMPLAANMYLGFGAEWREESFTTIAGEPNAYFGSGTSGLAAATPIQEGVLDRDNIAVYADLEYDMSDDLFLQGALRYEDFSDFGGTINGKLAARYNISDDLVLRGALSTGFHAPTPGQTNITTVTTTFTGNTQIDEGLLRVSNPTAIEYGAKPLKEEESTSVSLGLTYSGFDKGNLAIDYYQTAVDDRIYRTGNIQTDSGQISFYTNALDVEHKGIDVVYTTSFDWNVAETKFTFAYNYNTIEVTGQSLVNGVKPVGDDIIEDIENNYPENRFVATTVTDIADDYQFMLRANFYGEHYDERGRIGDTTSPTAKINSVYYIDMELNYFATNDLTLTLGASNIFDKYIDEIGEPNANRLSVGLQYPRRTPANYEGGSYYLRAKYQF</sequence>
<evidence type="ECO:0000256" key="4">
    <source>
        <dbReference type="ARBA" id="ARBA00022692"/>
    </source>
</evidence>
<keyword evidence="10" id="KW-0732">Signal</keyword>
<keyword evidence="3 8" id="KW-1134">Transmembrane beta strand</keyword>
<dbReference type="Gene3D" id="2.40.170.20">
    <property type="entry name" value="TonB-dependent receptor, beta-barrel domain"/>
    <property type="match status" value="1"/>
</dbReference>
<dbReference type="Proteomes" id="UP001521137">
    <property type="component" value="Unassembled WGS sequence"/>
</dbReference>
<protein>
    <submittedName>
        <fullName evidence="13">TonB-dependent receptor</fullName>
    </submittedName>
</protein>
<keyword evidence="7 8" id="KW-0998">Cell outer membrane</keyword>
<dbReference type="EMBL" id="JAKGAS010000001">
    <property type="protein sequence ID" value="MCF2946821.1"/>
    <property type="molecule type" value="Genomic_DNA"/>
</dbReference>
<keyword evidence="4 8" id="KW-0812">Transmembrane</keyword>
<evidence type="ECO:0000256" key="10">
    <source>
        <dbReference type="SAM" id="SignalP"/>
    </source>
</evidence>
<keyword evidence="5 9" id="KW-0798">TonB box</keyword>
<evidence type="ECO:0000259" key="11">
    <source>
        <dbReference type="Pfam" id="PF00593"/>
    </source>
</evidence>
<evidence type="ECO:0000256" key="5">
    <source>
        <dbReference type="ARBA" id="ARBA00023077"/>
    </source>
</evidence>
<evidence type="ECO:0000256" key="7">
    <source>
        <dbReference type="ARBA" id="ARBA00023237"/>
    </source>
</evidence>
<dbReference type="SUPFAM" id="SSF56935">
    <property type="entry name" value="Porins"/>
    <property type="match status" value="1"/>
</dbReference>
<dbReference type="InterPro" id="IPR039426">
    <property type="entry name" value="TonB-dep_rcpt-like"/>
</dbReference>
<dbReference type="CDD" id="cd01347">
    <property type="entry name" value="ligand_gated_channel"/>
    <property type="match status" value="1"/>
</dbReference>
<dbReference type="InterPro" id="IPR037066">
    <property type="entry name" value="Plug_dom_sf"/>
</dbReference>
<dbReference type="Pfam" id="PF07715">
    <property type="entry name" value="Plug"/>
    <property type="match status" value="1"/>
</dbReference>
<dbReference type="Pfam" id="PF00593">
    <property type="entry name" value="TonB_dep_Rec_b-barrel"/>
    <property type="match status" value="1"/>
</dbReference>
<keyword evidence="2 8" id="KW-0813">Transport</keyword>
<name>A0ABS9D1R8_9ALTE</name>